<keyword evidence="3" id="KW-1185">Reference proteome</keyword>
<sequence length="217" mass="23192">MPRSAAVSLDDMRDIARDMVGGAPGAASLAALDIALIRFGLAVSMTSLDRDAIAEAIAQALGDGATIDQLQEVLSLVSGLGVHSLMAASVPLAQARGDAERSLTPSEAELWQRYVGDDPFWSGFEQEVPGFLGAMLRLSSDQFVAFFDYCAVPWKSGHVRARQKELIAMACDATPAHRFLPGFRLHLRNALSLGVSPNQIFEMLDLAASAPEHVGTR</sequence>
<gene>
    <name evidence="2" type="ORF">SIL82_12525</name>
</gene>
<dbReference type="PANTHER" id="PTHR33930">
    <property type="entry name" value="ALKYL HYDROPEROXIDE REDUCTASE AHPD"/>
    <property type="match status" value="1"/>
</dbReference>
<dbReference type="InterPro" id="IPR029032">
    <property type="entry name" value="AhpD-like"/>
</dbReference>
<evidence type="ECO:0000313" key="3">
    <source>
        <dbReference type="Proteomes" id="UP001279660"/>
    </source>
</evidence>
<feature type="domain" description="Carboxymuconolactone decarboxylase-like" evidence="1">
    <location>
        <begin position="146"/>
        <end position="210"/>
    </location>
</feature>
<name>A0ABU4PPJ3_9SPHN</name>
<dbReference type="EMBL" id="JAWXXV010000001">
    <property type="protein sequence ID" value="MDX5985087.1"/>
    <property type="molecule type" value="Genomic_DNA"/>
</dbReference>
<evidence type="ECO:0000313" key="2">
    <source>
        <dbReference type="EMBL" id="MDX5985087.1"/>
    </source>
</evidence>
<dbReference type="PANTHER" id="PTHR33930:SF2">
    <property type="entry name" value="BLR3452 PROTEIN"/>
    <property type="match status" value="1"/>
</dbReference>
<evidence type="ECO:0000259" key="1">
    <source>
        <dbReference type="Pfam" id="PF02627"/>
    </source>
</evidence>
<dbReference type="Pfam" id="PF02627">
    <property type="entry name" value="CMD"/>
    <property type="match status" value="1"/>
</dbReference>
<reference evidence="2 3" key="1">
    <citation type="submission" date="2023-11" db="EMBL/GenBank/DDBJ databases">
        <title>MicrobeMod: A computational toolkit for identifying prokaryotic methylation and restriction-modification with nanopore sequencing.</title>
        <authorList>
            <person name="Crits-Christoph A."/>
            <person name="Kang S.C."/>
            <person name="Lee H."/>
            <person name="Ostrov N."/>
        </authorList>
    </citation>
    <scope>NUCLEOTIDE SEQUENCE [LARGE SCALE GENOMIC DNA]</scope>
    <source>
        <strain evidence="2 3">ATCC 14820</strain>
    </source>
</reference>
<dbReference type="Proteomes" id="UP001279660">
    <property type="component" value="Unassembled WGS sequence"/>
</dbReference>
<accession>A0ABU4PPJ3</accession>
<comment type="caution">
    <text evidence="2">The sequence shown here is derived from an EMBL/GenBank/DDBJ whole genome shotgun (WGS) entry which is preliminary data.</text>
</comment>
<proteinExistence type="predicted"/>
<protein>
    <submittedName>
        <fullName evidence="2">Carboxymuconolactone decarboxylase family protein</fullName>
    </submittedName>
</protein>
<dbReference type="InterPro" id="IPR003779">
    <property type="entry name" value="CMD-like"/>
</dbReference>
<organism evidence="2 3">
    <name type="scientific">Sphingomonas echinoides</name>
    <dbReference type="NCBI Taxonomy" id="59803"/>
    <lineage>
        <taxon>Bacteria</taxon>
        <taxon>Pseudomonadati</taxon>
        <taxon>Pseudomonadota</taxon>
        <taxon>Alphaproteobacteria</taxon>
        <taxon>Sphingomonadales</taxon>
        <taxon>Sphingomonadaceae</taxon>
        <taxon>Sphingomonas</taxon>
    </lineage>
</organism>
<dbReference type="Gene3D" id="1.20.1290.10">
    <property type="entry name" value="AhpD-like"/>
    <property type="match status" value="1"/>
</dbReference>
<dbReference type="SUPFAM" id="SSF69118">
    <property type="entry name" value="AhpD-like"/>
    <property type="match status" value="1"/>
</dbReference>
<dbReference type="RefSeq" id="WP_010402450.1">
    <property type="nucleotide sequence ID" value="NZ_JAWXXV010000001.1"/>
</dbReference>